<protein>
    <recommendedName>
        <fullName evidence="1">protein-tyrosine-phosphatase</fullName>
        <ecNumber evidence="1">3.1.3.48</ecNumber>
    </recommendedName>
</protein>
<organism evidence="7 8">
    <name type="scientific">Paraconiothyrium brasiliense</name>
    <dbReference type="NCBI Taxonomy" id="300254"/>
    <lineage>
        <taxon>Eukaryota</taxon>
        <taxon>Fungi</taxon>
        <taxon>Dikarya</taxon>
        <taxon>Ascomycota</taxon>
        <taxon>Pezizomycotina</taxon>
        <taxon>Dothideomycetes</taxon>
        <taxon>Pleosporomycetidae</taxon>
        <taxon>Pleosporales</taxon>
        <taxon>Massarineae</taxon>
        <taxon>Didymosphaeriaceae</taxon>
        <taxon>Paraconiothyrium</taxon>
    </lineage>
</organism>
<dbReference type="InterPro" id="IPR029021">
    <property type="entry name" value="Prot-tyrosine_phosphatase-like"/>
</dbReference>
<dbReference type="PROSITE" id="PS50054">
    <property type="entry name" value="TYR_PHOSPHATASE_DUAL"/>
    <property type="match status" value="1"/>
</dbReference>
<evidence type="ECO:0000259" key="6">
    <source>
        <dbReference type="PROSITE" id="PS50206"/>
    </source>
</evidence>
<feature type="domain" description="Tyrosine specific protein phosphatases" evidence="5">
    <location>
        <begin position="70"/>
        <end position="129"/>
    </location>
</feature>
<dbReference type="Gene3D" id="3.90.190.10">
    <property type="entry name" value="Protein tyrosine phosphatase superfamily"/>
    <property type="match status" value="1"/>
</dbReference>
<dbReference type="EC" id="3.1.3.48" evidence="1"/>
<sequence>MGWVDRIPRAGNLYIGGLYALYQTDLIKAANITHVLSVVDYEPNLSLNEHLLGLKKMHVWAEDDPNEDLLKWFEKTAEFVREGLQNNGGVFVHCAMGKSRSAAVVVAFLMWEFGVGMEEGLRWVEEGRPVCEPNPGFQEQLRVWEKMLKEQDGVKRQDIYGEFEKNRFKGSAWEWEKRAEEQRKKARL</sequence>
<keyword evidence="2" id="KW-0378">Hydrolase</keyword>
<reference evidence="7 8" key="1">
    <citation type="submission" date="2024-02" db="EMBL/GenBank/DDBJ databases">
        <title>De novo assembly and annotation of 12 fungi associated with fruit tree decline syndrome in Ontario, Canada.</title>
        <authorList>
            <person name="Sulman M."/>
            <person name="Ellouze W."/>
            <person name="Ilyukhin E."/>
        </authorList>
    </citation>
    <scope>NUCLEOTIDE SEQUENCE [LARGE SCALE GENOMIC DNA]</scope>
    <source>
        <strain evidence="7 8">M42-189</strain>
    </source>
</reference>
<name>A0ABR3QWU8_9PLEO</name>
<dbReference type="InterPro" id="IPR020422">
    <property type="entry name" value="TYR_PHOSPHATASE_DUAL_dom"/>
</dbReference>
<proteinExistence type="predicted"/>
<keyword evidence="8" id="KW-1185">Reference proteome</keyword>
<evidence type="ECO:0000313" key="8">
    <source>
        <dbReference type="Proteomes" id="UP001521785"/>
    </source>
</evidence>
<evidence type="ECO:0000259" key="5">
    <source>
        <dbReference type="PROSITE" id="PS50056"/>
    </source>
</evidence>
<gene>
    <name evidence="7" type="ORF">SLS60_009273</name>
</gene>
<dbReference type="SUPFAM" id="SSF52799">
    <property type="entry name" value="(Phosphotyrosine protein) phosphatases II"/>
    <property type="match status" value="1"/>
</dbReference>
<evidence type="ECO:0000256" key="1">
    <source>
        <dbReference type="ARBA" id="ARBA00013064"/>
    </source>
</evidence>
<evidence type="ECO:0000256" key="3">
    <source>
        <dbReference type="ARBA" id="ARBA00022912"/>
    </source>
</evidence>
<evidence type="ECO:0000259" key="4">
    <source>
        <dbReference type="PROSITE" id="PS50054"/>
    </source>
</evidence>
<comment type="caution">
    <text evidence="7">The sequence shown here is derived from an EMBL/GenBank/DDBJ whole genome shotgun (WGS) entry which is preliminary data.</text>
</comment>
<dbReference type="SMART" id="SM00195">
    <property type="entry name" value="DSPc"/>
    <property type="match status" value="1"/>
</dbReference>
<evidence type="ECO:0000256" key="2">
    <source>
        <dbReference type="ARBA" id="ARBA00022801"/>
    </source>
</evidence>
<dbReference type="PANTHER" id="PTHR46377:SF1">
    <property type="entry name" value="DUAL SPECIFICITY PROTEIN PHOSPHATASE 19"/>
    <property type="match status" value="1"/>
</dbReference>
<dbReference type="InterPro" id="IPR016130">
    <property type="entry name" value="Tyr_Pase_AS"/>
</dbReference>
<dbReference type="InterPro" id="IPR001763">
    <property type="entry name" value="Rhodanese-like_dom"/>
</dbReference>
<feature type="domain" description="Tyrosine-protein phosphatase" evidence="4">
    <location>
        <begin position="3"/>
        <end position="150"/>
    </location>
</feature>
<dbReference type="PANTHER" id="PTHR46377">
    <property type="entry name" value="DUAL SPECIFICITY PROTEIN PHOSPHATASE 19"/>
    <property type="match status" value="1"/>
</dbReference>
<dbReference type="InterPro" id="IPR000387">
    <property type="entry name" value="Tyr_Pase_dom"/>
</dbReference>
<evidence type="ECO:0000313" key="7">
    <source>
        <dbReference type="EMBL" id="KAL1596625.1"/>
    </source>
</evidence>
<accession>A0ABR3QWU8</accession>
<dbReference type="InterPro" id="IPR000340">
    <property type="entry name" value="Dual-sp_phosphatase_cat-dom"/>
</dbReference>
<dbReference type="PROSITE" id="PS50056">
    <property type="entry name" value="TYR_PHOSPHATASE_2"/>
    <property type="match status" value="1"/>
</dbReference>
<dbReference type="Pfam" id="PF00782">
    <property type="entry name" value="DSPc"/>
    <property type="match status" value="1"/>
</dbReference>
<keyword evidence="3" id="KW-0904">Protein phosphatase</keyword>
<dbReference type="PROSITE" id="PS50206">
    <property type="entry name" value="RHODANESE_3"/>
    <property type="match status" value="1"/>
</dbReference>
<feature type="domain" description="Rhodanese" evidence="6">
    <location>
        <begin position="65"/>
        <end position="132"/>
    </location>
</feature>
<dbReference type="PROSITE" id="PS00383">
    <property type="entry name" value="TYR_PHOSPHATASE_1"/>
    <property type="match status" value="1"/>
</dbReference>
<dbReference type="Proteomes" id="UP001521785">
    <property type="component" value="Unassembled WGS sequence"/>
</dbReference>
<dbReference type="EMBL" id="JAKJXO020000014">
    <property type="protein sequence ID" value="KAL1596625.1"/>
    <property type="molecule type" value="Genomic_DNA"/>
</dbReference>